<dbReference type="EMBL" id="MH460460">
    <property type="protein sequence ID" value="AXG66550.1"/>
    <property type="molecule type" value="Genomic_DNA"/>
</dbReference>
<sequence>MELKLEKFINNVELLTNIHSQNKNPILFRLPVEGSSLGLVFFCGYSVPRYVVLPENGVWIDFNPESETFRSAFKRTSHDSANPYNDVWTELYFYDDAMEEQHYSPADIGVVAGQLAPVATVLTHGVGYLSYPQSEARVIQDGDSTLTDARPPLEHSHPETPASMFSVNKSGGAEHIPVQDQAAPKLGQILVFENDAVTWRKLKEGELK</sequence>
<evidence type="ECO:0000313" key="2">
    <source>
        <dbReference type="EMBL" id="AXG66550.1"/>
    </source>
</evidence>
<evidence type="ECO:0000256" key="1">
    <source>
        <dbReference type="SAM" id="MobiDB-lite"/>
    </source>
</evidence>
<evidence type="ECO:0000313" key="3">
    <source>
        <dbReference type="Proteomes" id="UP000263742"/>
    </source>
</evidence>
<accession>A0A384ZWC3</accession>
<dbReference type="Proteomes" id="UP000263742">
    <property type="component" value="Segment"/>
</dbReference>
<gene>
    <name evidence="2" type="ORF">JA13_147</name>
</gene>
<organism evidence="2 3">
    <name type="scientific">Dickeya phage vB_DsoM_JA13</name>
    <dbReference type="NCBI Taxonomy" id="2283030"/>
    <lineage>
        <taxon>Viruses</taxon>
        <taxon>Duplodnaviria</taxon>
        <taxon>Heunggongvirae</taxon>
        <taxon>Uroviricota</taxon>
        <taxon>Caudoviricetes</taxon>
        <taxon>Salmondvirus</taxon>
        <taxon>Salmondvirus JA11</taxon>
    </lineage>
</organism>
<feature type="region of interest" description="Disordered" evidence="1">
    <location>
        <begin position="144"/>
        <end position="170"/>
    </location>
</feature>
<protein>
    <submittedName>
        <fullName evidence="2">Uncharacterized protein</fullName>
    </submittedName>
</protein>
<reference evidence="2 3" key="1">
    <citation type="journal article" date="2018" name="Front. Microbiol.">
        <title>Jumbo Bacteriophages Are Represented Within an Increasing Diversity of Environmental Viruses Infecting the Emerging Phytopathogen, Dickeya solani.</title>
        <authorList>
            <person name="Day A.W."/>
            <person name="Ahn J."/>
            <person name="Salmond G.P.C."/>
        </authorList>
    </citation>
    <scope>NUCLEOTIDE SEQUENCE [LARGE SCALE GENOMIC DNA]</scope>
</reference>
<proteinExistence type="predicted"/>
<name>A0A384ZWC3_9CAUD</name>